<comment type="similarity">
    <text evidence="1">Belongs to the LysR transcriptional regulatory family.</text>
</comment>
<dbReference type="SUPFAM" id="SSF53850">
    <property type="entry name" value="Periplasmic binding protein-like II"/>
    <property type="match status" value="1"/>
</dbReference>
<reference evidence="7" key="1">
    <citation type="journal article" date="2019" name="Int. J. Syst. Evol. Microbiol.">
        <title>The Global Catalogue of Microorganisms (GCM) 10K type strain sequencing project: providing services to taxonomists for standard genome sequencing and annotation.</title>
        <authorList>
            <consortium name="The Broad Institute Genomics Platform"/>
            <consortium name="The Broad Institute Genome Sequencing Center for Infectious Disease"/>
            <person name="Wu L."/>
            <person name="Ma J."/>
        </authorList>
    </citation>
    <scope>NUCLEOTIDE SEQUENCE [LARGE SCALE GENOMIC DNA]</scope>
    <source>
        <strain evidence="7">JCM 18423</strain>
    </source>
</reference>
<protein>
    <submittedName>
        <fullName evidence="6">LysR substrate-binding domain-containing protein</fullName>
    </submittedName>
</protein>
<dbReference type="InterPro" id="IPR058163">
    <property type="entry name" value="LysR-type_TF_proteobact-type"/>
</dbReference>
<evidence type="ECO:0000259" key="5">
    <source>
        <dbReference type="PROSITE" id="PS50931"/>
    </source>
</evidence>
<organism evidence="6 7">
    <name type="scientific">Paenalcaligenes hermetiae</name>
    <dbReference type="NCBI Taxonomy" id="1157987"/>
    <lineage>
        <taxon>Bacteria</taxon>
        <taxon>Pseudomonadati</taxon>
        <taxon>Pseudomonadota</taxon>
        <taxon>Betaproteobacteria</taxon>
        <taxon>Burkholderiales</taxon>
        <taxon>Alcaligenaceae</taxon>
        <taxon>Paenalcaligenes</taxon>
    </lineage>
</organism>
<dbReference type="EMBL" id="BAABKD010000001">
    <property type="protein sequence ID" value="GAA5084542.1"/>
    <property type="molecule type" value="Genomic_DNA"/>
</dbReference>
<feature type="domain" description="HTH lysR-type" evidence="5">
    <location>
        <begin position="15"/>
        <end position="72"/>
    </location>
</feature>
<evidence type="ECO:0000256" key="2">
    <source>
        <dbReference type="ARBA" id="ARBA00023015"/>
    </source>
</evidence>
<dbReference type="InterPro" id="IPR005119">
    <property type="entry name" value="LysR_subst-bd"/>
</dbReference>
<dbReference type="PRINTS" id="PR00039">
    <property type="entry name" value="HTHLYSR"/>
</dbReference>
<dbReference type="InterPro" id="IPR036388">
    <property type="entry name" value="WH-like_DNA-bd_sf"/>
</dbReference>
<keyword evidence="2" id="KW-0805">Transcription regulation</keyword>
<dbReference type="Pfam" id="PF00126">
    <property type="entry name" value="HTH_1"/>
    <property type="match status" value="1"/>
</dbReference>
<evidence type="ECO:0000313" key="7">
    <source>
        <dbReference type="Proteomes" id="UP001500227"/>
    </source>
</evidence>
<dbReference type="InterPro" id="IPR000847">
    <property type="entry name" value="LysR_HTH_N"/>
</dbReference>
<dbReference type="PROSITE" id="PS50931">
    <property type="entry name" value="HTH_LYSR"/>
    <property type="match status" value="1"/>
</dbReference>
<keyword evidence="4" id="KW-0804">Transcription</keyword>
<dbReference type="Gene3D" id="3.40.190.10">
    <property type="entry name" value="Periplasmic binding protein-like II"/>
    <property type="match status" value="2"/>
</dbReference>
<evidence type="ECO:0000256" key="4">
    <source>
        <dbReference type="ARBA" id="ARBA00023163"/>
    </source>
</evidence>
<accession>A0ABP9LWE7</accession>
<proteinExistence type="inferred from homology"/>
<dbReference type="PANTHER" id="PTHR30537:SF26">
    <property type="entry name" value="GLYCINE CLEAVAGE SYSTEM TRANSCRIPTIONAL ACTIVATOR"/>
    <property type="match status" value="1"/>
</dbReference>
<sequence length="313" mass="35320">MRHSLPFGLPRHQVPSITALQCFEAAARHLSFTLAAQELNLTQSAVSKQVAQLESNLQTQLFSRVRKRLILSPAGLRYLQHTQKILQHIEHATLEMLSQDATLETLTIGAHPSFGAYWLIPYLSPFFHQHPHIQLNFVDLLHPHERLHLDCDAAFLFGQGNWEGISALKLFDEGMIAVCHPDLLQRHPVQQAADLQHMTLIQCGSRPNAWHQYLLEQGVEPLHSYQGPRFATWSACIQAALSGYGVALVPHFLAAPALAKQHLIQPWPAELASQGAYYLTYAEHEAHEPALRQFITWIQANPCITANHHEKKE</sequence>
<evidence type="ECO:0000313" key="6">
    <source>
        <dbReference type="EMBL" id="GAA5084542.1"/>
    </source>
</evidence>
<dbReference type="Gene3D" id="1.10.10.10">
    <property type="entry name" value="Winged helix-like DNA-binding domain superfamily/Winged helix DNA-binding domain"/>
    <property type="match status" value="1"/>
</dbReference>
<keyword evidence="3" id="KW-0238">DNA-binding</keyword>
<keyword evidence="7" id="KW-1185">Reference proteome</keyword>
<dbReference type="RefSeq" id="WP_300647112.1">
    <property type="nucleotide sequence ID" value="NZ_BAABKD010000001.1"/>
</dbReference>
<dbReference type="PANTHER" id="PTHR30537">
    <property type="entry name" value="HTH-TYPE TRANSCRIPTIONAL REGULATOR"/>
    <property type="match status" value="1"/>
</dbReference>
<evidence type="ECO:0000256" key="1">
    <source>
        <dbReference type="ARBA" id="ARBA00009437"/>
    </source>
</evidence>
<name>A0ABP9LWE7_9BURK</name>
<dbReference type="SUPFAM" id="SSF46785">
    <property type="entry name" value="Winged helix' DNA-binding domain"/>
    <property type="match status" value="1"/>
</dbReference>
<dbReference type="Pfam" id="PF03466">
    <property type="entry name" value="LysR_substrate"/>
    <property type="match status" value="1"/>
</dbReference>
<dbReference type="InterPro" id="IPR036390">
    <property type="entry name" value="WH_DNA-bd_sf"/>
</dbReference>
<gene>
    <name evidence="6" type="ORF">GCM10023337_02210</name>
</gene>
<dbReference type="Proteomes" id="UP001500227">
    <property type="component" value="Unassembled WGS sequence"/>
</dbReference>
<comment type="caution">
    <text evidence="6">The sequence shown here is derived from an EMBL/GenBank/DDBJ whole genome shotgun (WGS) entry which is preliminary data.</text>
</comment>
<evidence type="ECO:0000256" key="3">
    <source>
        <dbReference type="ARBA" id="ARBA00023125"/>
    </source>
</evidence>